<dbReference type="RefSeq" id="WP_196397025.1">
    <property type="nucleotide sequence ID" value="NZ_JADNYM010000014.1"/>
</dbReference>
<dbReference type="SUPFAM" id="SSF46785">
    <property type="entry name" value="Winged helix' DNA-binding domain"/>
    <property type="match status" value="1"/>
</dbReference>
<dbReference type="InterPro" id="IPR000944">
    <property type="entry name" value="Tscrpt_reg_Rrf2"/>
</dbReference>
<dbReference type="InterPro" id="IPR036390">
    <property type="entry name" value="WH_DNA-bd_sf"/>
</dbReference>
<dbReference type="Gene3D" id="1.10.10.10">
    <property type="entry name" value="Winged helix-like DNA-binding domain superfamily/Winged helix DNA-binding domain"/>
    <property type="match status" value="1"/>
</dbReference>
<evidence type="ECO:0000313" key="4">
    <source>
        <dbReference type="Proteomes" id="UP000655366"/>
    </source>
</evidence>
<proteinExistence type="predicted"/>
<gene>
    <name evidence="3" type="ORF">IV500_11870</name>
</gene>
<reference evidence="3 4" key="1">
    <citation type="submission" date="2020-11" db="EMBL/GenBank/DDBJ databases">
        <title>Arthrobacter antarcticus sp. nov., isolated from Antarctic Soil.</title>
        <authorList>
            <person name="Li J."/>
        </authorList>
    </citation>
    <scope>NUCLEOTIDE SEQUENCE [LARGE SCALE GENOMIC DNA]</scope>
    <source>
        <strain evidence="3 4">Z1-20</strain>
    </source>
</reference>
<dbReference type="Proteomes" id="UP000655366">
    <property type="component" value="Unassembled WGS sequence"/>
</dbReference>
<protein>
    <submittedName>
        <fullName evidence="3">Rrf2 family transcriptional regulator</fullName>
    </submittedName>
</protein>
<organism evidence="3 4">
    <name type="scientific">Arthrobacter terrae</name>
    <dbReference type="NCBI Taxonomy" id="2935737"/>
    <lineage>
        <taxon>Bacteria</taxon>
        <taxon>Bacillati</taxon>
        <taxon>Actinomycetota</taxon>
        <taxon>Actinomycetes</taxon>
        <taxon>Micrococcales</taxon>
        <taxon>Micrococcaceae</taxon>
        <taxon>Arthrobacter</taxon>
    </lineage>
</organism>
<sequence length="159" mass="16895">MRINAFSDLCLRVVMLLSAAADSSPPDTARRGTALLTSHQIADSVGIPYSHVSKAVIRLRELGLVEVARGRAGGAAISAAGRVATVGWLLRRLDNRPDVADCHTPLGECPLLDGCGLRGALARAREAFYSELDDVVISSLAAKRPGRPVFVALDTMFRS</sequence>
<dbReference type="AlphaFoldDB" id="A0A931G5Y9"/>
<name>A0A931G5Y9_9MICC</name>
<keyword evidence="4" id="KW-1185">Reference proteome</keyword>
<comment type="caution">
    <text evidence="3">The sequence shown here is derived from an EMBL/GenBank/DDBJ whole genome shotgun (WGS) entry which is preliminary data.</text>
</comment>
<evidence type="ECO:0000256" key="2">
    <source>
        <dbReference type="ARBA" id="ARBA00034078"/>
    </source>
</evidence>
<dbReference type="PROSITE" id="PS51197">
    <property type="entry name" value="HTH_RRF2_2"/>
    <property type="match status" value="1"/>
</dbReference>
<keyword evidence="1" id="KW-0238">DNA-binding</keyword>
<comment type="cofactor">
    <cofactor evidence="2">
        <name>[2Fe-2S] cluster</name>
        <dbReference type="ChEBI" id="CHEBI:190135"/>
    </cofactor>
</comment>
<evidence type="ECO:0000313" key="3">
    <source>
        <dbReference type="EMBL" id="MBG0740080.1"/>
    </source>
</evidence>
<dbReference type="PANTHER" id="PTHR33221:SF4">
    <property type="entry name" value="HTH-TYPE TRANSCRIPTIONAL REPRESSOR NSRR"/>
    <property type="match status" value="1"/>
</dbReference>
<dbReference type="Pfam" id="PF02082">
    <property type="entry name" value="Rrf2"/>
    <property type="match status" value="1"/>
</dbReference>
<accession>A0A931G5Y9</accession>
<dbReference type="PANTHER" id="PTHR33221">
    <property type="entry name" value="WINGED HELIX-TURN-HELIX TRANSCRIPTIONAL REGULATOR, RRF2 FAMILY"/>
    <property type="match status" value="1"/>
</dbReference>
<dbReference type="GO" id="GO:0005829">
    <property type="term" value="C:cytosol"/>
    <property type="evidence" value="ECO:0007669"/>
    <property type="project" value="TreeGrafter"/>
</dbReference>
<dbReference type="EMBL" id="JADNYM010000014">
    <property type="protein sequence ID" value="MBG0740080.1"/>
    <property type="molecule type" value="Genomic_DNA"/>
</dbReference>
<dbReference type="GO" id="GO:0003677">
    <property type="term" value="F:DNA binding"/>
    <property type="evidence" value="ECO:0007669"/>
    <property type="project" value="UniProtKB-KW"/>
</dbReference>
<dbReference type="GO" id="GO:0003700">
    <property type="term" value="F:DNA-binding transcription factor activity"/>
    <property type="evidence" value="ECO:0007669"/>
    <property type="project" value="TreeGrafter"/>
</dbReference>
<evidence type="ECO:0000256" key="1">
    <source>
        <dbReference type="ARBA" id="ARBA00023125"/>
    </source>
</evidence>
<dbReference type="InterPro" id="IPR036388">
    <property type="entry name" value="WH-like_DNA-bd_sf"/>
</dbReference>